<dbReference type="SUPFAM" id="SSF57850">
    <property type="entry name" value="RING/U-box"/>
    <property type="match status" value="1"/>
</dbReference>
<reference evidence="7 8" key="2">
    <citation type="submission" date="2018-11" db="EMBL/GenBank/DDBJ databases">
        <authorList>
            <consortium name="Pathogen Informatics"/>
        </authorList>
    </citation>
    <scope>NUCLEOTIDE SEQUENCE [LARGE SCALE GENOMIC DNA]</scope>
</reference>
<dbReference type="CDD" id="cd16451">
    <property type="entry name" value="mRING_PEX12"/>
    <property type="match status" value="1"/>
</dbReference>
<evidence type="ECO:0000259" key="6">
    <source>
        <dbReference type="PROSITE" id="PS50089"/>
    </source>
</evidence>
<dbReference type="EMBL" id="UZAM01011107">
    <property type="protein sequence ID" value="VDP14843.1"/>
    <property type="molecule type" value="Genomic_DNA"/>
</dbReference>
<reference evidence="9" key="1">
    <citation type="submission" date="2016-06" db="UniProtKB">
        <authorList>
            <consortium name="WormBaseParasite"/>
        </authorList>
    </citation>
    <scope>IDENTIFICATION</scope>
</reference>
<keyword evidence="3" id="KW-0862">Zinc</keyword>
<feature type="domain" description="RING-type" evidence="6">
    <location>
        <begin position="56"/>
        <end position="93"/>
    </location>
</feature>
<sequence length="108" mass="12748">MMRNYFHFWINVMFLPHLYIFFSLKSISIWQQNIVCAFKIVPEELCYPRDGILRACPLCHKPRRNDTVLVTCGFVFCYSCIHKYLQENGRCPITGIPATNAQLIRLFL</sequence>
<dbReference type="PANTHER" id="PTHR12888:SF0">
    <property type="entry name" value="PEROXISOME ASSEMBLY PROTEIN 12"/>
    <property type="match status" value="1"/>
</dbReference>
<keyword evidence="5" id="KW-1133">Transmembrane helix</keyword>
<dbReference type="GO" id="GO:0008270">
    <property type="term" value="F:zinc ion binding"/>
    <property type="evidence" value="ECO:0007669"/>
    <property type="project" value="UniProtKB-KW"/>
</dbReference>
<dbReference type="AlphaFoldDB" id="A0A183IWF8"/>
<evidence type="ECO:0000256" key="4">
    <source>
        <dbReference type="PROSITE-ProRule" id="PRU00175"/>
    </source>
</evidence>
<dbReference type="GO" id="GO:1990429">
    <property type="term" value="C:peroxisomal importomer complex"/>
    <property type="evidence" value="ECO:0007669"/>
    <property type="project" value="TreeGrafter"/>
</dbReference>
<protein>
    <recommendedName>
        <fullName evidence="1">Peroxisome assembly protein 12</fullName>
    </recommendedName>
</protein>
<dbReference type="PROSITE" id="PS50089">
    <property type="entry name" value="ZF_RING_2"/>
    <property type="match status" value="1"/>
</dbReference>
<dbReference type="PANTHER" id="PTHR12888">
    <property type="entry name" value="PEROXISOME ASSEMBLY PROTEIN 12 PEROXIN-12"/>
    <property type="match status" value="1"/>
</dbReference>
<dbReference type="WBParaSite" id="SBAD_0000825001-mRNA-1">
    <property type="protein sequence ID" value="SBAD_0000825001-mRNA-1"/>
    <property type="gene ID" value="SBAD_0000825001"/>
</dbReference>
<dbReference type="GO" id="GO:0005778">
    <property type="term" value="C:peroxisomal membrane"/>
    <property type="evidence" value="ECO:0007669"/>
    <property type="project" value="InterPro"/>
</dbReference>
<name>A0A183IWF8_9BILA</name>
<dbReference type="GO" id="GO:0004842">
    <property type="term" value="F:ubiquitin-protein transferase activity"/>
    <property type="evidence" value="ECO:0007669"/>
    <property type="project" value="TreeGrafter"/>
</dbReference>
<dbReference type="InterPro" id="IPR001841">
    <property type="entry name" value="Znf_RING"/>
</dbReference>
<keyword evidence="5" id="KW-0812">Transmembrane</keyword>
<dbReference type="SMART" id="SM00184">
    <property type="entry name" value="RING"/>
    <property type="match status" value="1"/>
</dbReference>
<evidence type="ECO:0000313" key="8">
    <source>
        <dbReference type="Proteomes" id="UP000270296"/>
    </source>
</evidence>
<evidence type="ECO:0000256" key="3">
    <source>
        <dbReference type="ARBA" id="ARBA00022833"/>
    </source>
</evidence>
<keyword evidence="2 4" id="KW-0479">Metal-binding</keyword>
<dbReference type="InterPro" id="IPR017375">
    <property type="entry name" value="PEX12"/>
</dbReference>
<dbReference type="Gene3D" id="3.30.40.10">
    <property type="entry name" value="Zinc/RING finger domain, C3HC4 (zinc finger)"/>
    <property type="match status" value="1"/>
</dbReference>
<dbReference type="GO" id="GO:0006513">
    <property type="term" value="P:protein monoubiquitination"/>
    <property type="evidence" value="ECO:0007669"/>
    <property type="project" value="TreeGrafter"/>
</dbReference>
<evidence type="ECO:0000256" key="1">
    <source>
        <dbReference type="ARBA" id="ARBA00018980"/>
    </source>
</evidence>
<accession>A0A183IWF8</accession>
<evidence type="ECO:0000256" key="2">
    <source>
        <dbReference type="ARBA" id="ARBA00022771"/>
    </source>
</evidence>
<dbReference type="Proteomes" id="UP000270296">
    <property type="component" value="Unassembled WGS sequence"/>
</dbReference>
<dbReference type="InterPro" id="IPR013083">
    <property type="entry name" value="Znf_RING/FYVE/PHD"/>
</dbReference>
<gene>
    <name evidence="7" type="ORF">SBAD_LOCUS7955</name>
</gene>
<keyword evidence="5" id="KW-0472">Membrane</keyword>
<keyword evidence="8" id="KW-1185">Reference proteome</keyword>
<evidence type="ECO:0000313" key="9">
    <source>
        <dbReference type="WBParaSite" id="SBAD_0000825001-mRNA-1"/>
    </source>
</evidence>
<organism evidence="9">
    <name type="scientific">Soboliphyme baturini</name>
    <dbReference type="NCBI Taxonomy" id="241478"/>
    <lineage>
        <taxon>Eukaryota</taxon>
        <taxon>Metazoa</taxon>
        <taxon>Ecdysozoa</taxon>
        <taxon>Nematoda</taxon>
        <taxon>Enoplea</taxon>
        <taxon>Dorylaimia</taxon>
        <taxon>Dioctophymatida</taxon>
        <taxon>Dioctophymatoidea</taxon>
        <taxon>Soboliphymatidae</taxon>
        <taxon>Soboliphyme</taxon>
    </lineage>
</organism>
<dbReference type="GO" id="GO:0016558">
    <property type="term" value="P:protein import into peroxisome matrix"/>
    <property type="evidence" value="ECO:0007669"/>
    <property type="project" value="InterPro"/>
</dbReference>
<evidence type="ECO:0000256" key="5">
    <source>
        <dbReference type="SAM" id="Phobius"/>
    </source>
</evidence>
<feature type="transmembrane region" description="Helical" evidence="5">
    <location>
        <begin position="6"/>
        <end position="24"/>
    </location>
</feature>
<evidence type="ECO:0000313" key="7">
    <source>
        <dbReference type="EMBL" id="VDP14843.1"/>
    </source>
</evidence>
<keyword evidence="2 4" id="KW-0863">Zinc-finger</keyword>
<proteinExistence type="predicted"/>
<dbReference type="Pfam" id="PF13923">
    <property type="entry name" value="zf-C3HC4_2"/>
    <property type="match status" value="1"/>
</dbReference>
<dbReference type="OrthoDB" id="107372at2759"/>